<dbReference type="Gene3D" id="3.40.50.720">
    <property type="entry name" value="NAD(P)-binding Rossmann-like Domain"/>
    <property type="match status" value="1"/>
</dbReference>
<dbReference type="SUPFAM" id="SSF47336">
    <property type="entry name" value="ACP-like"/>
    <property type="match status" value="1"/>
</dbReference>
<dbReference type="Pfam" id="PF00668">
    <property type="entry name" value="Condensation"/>
    <property type="match status" value="1"/>
</dbReference>
<dbReference type="GO" id="GO:0016874">
    <property type="term" value="F:ligase activity"/>
    <property type="evidence" value="ECO:0007669"/>
    <property type="project" value="UniProtKB-KW"/>
</dbReference>
<accession>A0A9D1M1R7</accession>
<dbReference type="InterPro" id="IPR006162">
    <property type="entry name" value="Ppantetheine_attach_site"/>
</dbReference>
<dbReference type="EMBL" id="DVNH01000034">
    <property type="protein sequence ID" value="HIU51941.1"/>
    <property type="molecule type" value="Genomic_DNA"/>
</dbReference>
<evidence type="ECO:0000256" key="2">
    <source>
        <dbReference type="ARBA" id="ARBA00022450"/>
    </source>
</evidence>
<dbReference type="InterPro" id="IPR010071">
    <property type="entry name" value="AA_adenyl_dom"/>
</dbReference>
<dbReference type="InterPro" id="IPR025110">
    <property type="entry name" value="AMP-bd_C"/>
</dbReference>
<dbReference type="SUPFAM" id="SSF51735">
    <property type="entry name" value="NAD(P)-binding Rossmann-fold domains"/>
    <property type="match status" value="1"/>
</dbReference>
<dbReference type="PANTHER" id="PTHR44845:SF6">
    <property type="entry name" value="BETA-ALANINE-ACTIVATING ENZYME"/>
    <property type="match status" value="1"/>
</dbReference>
<keyword evidence="4" id="KW-0436">Ligase</keyword>
<protein>
    <submittedName>
        <fullName evidence="6">Amino acid adenylation domain-containing protein</fullName>
    </submittedName>
</protein>
<dbReference type="SUPFAM" id="SSF56801">
    <property type="entry name" value="Acetyl-CoA synthetase-like"/>
    <property type="match status" value="1"/>
</dbReference>
<dbReference type="Gene3D" id="3.30.300.30">
    <property type="match status" value="1"/>
</dbReference>
<dbReference type="InterPro" id="IPR020806">
    <property type="entry name" value="PKS_PP-bd"/>
</dbReference>
<dbReference type="PROSITE" id="PS00012">
    <property type="entry name" value="PHOSPHOPANTETHEINE"/>
    <property type="match status" value="1"/>
</dbReference>
<dbReference type="InterPro" id="IPR045851">
    <property type="entry name" value="AMP-bd_C_sf"/>
</dbReference>
<keyword evidence="2" id="KW-0596">Phosphopantetheine</keyword>
<dbReference type="FunFam" id="1.10.1200.10:FF:000005">
    <property type="entry name" value="Nonribosomal peptide synthetase 1"/>
    <property type="match status" value="1"/>
</dbReference>
<keyword evidence="3" id="KW-0597">Phosphoprotein</keyword>
<reference evidence="6" key="1">
    <citation type="submission" date="2020-10" db="EMBL/GenBank/DDBJ databases">
        <authorList>
            <person name="Gilroy R."/>
        </authorList>
    </citation>
    <scope>NUCLEOTIDE SEQUENCE</scope>
    <source>
        <strain evidence="6">CHK195-15760</strain>
    </source>
</reference>
<organism evidence="6 7">
    <name type="scientific">Candidatus Merdicola faecigallinarum</name>
    <dbReference type="NCBI Taxonomy" id="2840862"/>
    <lineage>
        <taxon>Bacteria</taxon>
        <taxon>Bacillati</taxon>
        <taxon>Bacillota</taxon>
        <taxon>Clostridia</taxon>
        <taxon>Candidatus Merdicola</taxon>
    </lineage>
</organism>
<evidence type="ECO:0000313" key="6">
    <source>
        <dbReference type="EMBL" id="HIU51941.1"/>
    </source>
</evidence>
<evidence type="ECO:0000313" key="7">
    <source>
        <dbReference type="Proteomes" id="UP000824093"/>
    </source>
</evidence>
<dbReference type="InterPro" id="IPR000873">
    <property type="entry name" value="AMP-dep_synth/lig_dom"/>
</dbReference>
<dbReference type="Pfam" id="PF13193">
    <property type="entry name" value="AMP-binding_C"/>
    <property type="match status" value="1"/>
</dbReference>
<dbReference type="InterPro" id="IPR036736">
    <property type="entry name" value="ACP-like_sf"/>
</dbReference>
<dbReference type="Gene3D" id="1.10.1200.10">
    <property type="entry name" value="ACP-like"/>
    <property type="match status" value="1"/>
</dbReference>
<evidence type="ECO:0000256" key="1">
    <source>
        <dbReference type="ARBA" id="ARBA00001957"/>
    </source>
</evidence>
<dbReference type="Gene3D" id="3.30.559.30">
    <property type="entry name" value="Nonribosomal peptide synthetase, condensation domain"/>
    <property type="match status" value="1"/>
</dbReference>
<dbReference type="InterPro" id="IPR009081">
    <property type="entry name" value="PP-bd_ACP"/>
</dbReference>
<dbReference type="SUPFAM" id="SSF52777">
    <property type="entry name" value="CoA-dependent acyltransferases"/>
    <property type="match status" value="2"/>
</dbReference>
<dbReference type="PANTHER" id="PTHR44845">
    <property type="entry name" value="CARRIER DOMAIN-CONTAINING PROTEIN"/>
    <property type="match status" value="1"/>
</dbReference>
<dbReference type="InterPro" id="IPR042099">
    <property type="entry name" value="ANL_N_sf"/>
</dbReference>
<dbReference type="InterPro" id="IPR020845">
    <property type="entry name" value="AMP-binding_CS"/>
</dbReference>
<dbReference type="Pfam" id="PF00550">
    <property type="entry name" value="PP-binding"/>
    <property type="match status" value="1"/>
</dbReference>
<dbReference type="NCBIfam" id="TIGR01733">
    <property type="entry name" value="AA-adenyl-dom"/>
    <property type="match status" value="1"/>
</dbReference>
<dbReference type="Gene3D" id="3.30.559.10">
    <property type="entry name" value="Chloramphenicol acetyltransferase-like domain"/>
    <property type="match status" value="1"/>
</dbReference>
<dbReference type="Proteomes" id="UP000824093">
    <property type="component" value="Unassembled WGS sequence"/>
</dbReference>
<dbReference type="InterPro" id="IPR023213">
    <property type="entry name" value="CAT-like_dom_sf"/>
</dbReference>
<sequence>MEKRFFDLTNPQKSIWLMEQYCPNISLNNICGNIKIKDKVNFTLLEKALNIYIQKNEAIRFQFCMVEGTPKQYVCEYKPFSIDLVDLANEDALSILNHKIVQTPFTLLDSALYHFTLFRYPDGTGGLNVNFHHLVADAWTMSLFISETMSIYSQLVSNEDVDVSLNPSYLDTIVNETTYLNSDKFEKDSEFWKSEFMFEPKSSSISNFKIIDTETKAFRKTFHLNSDLYESIQGFCKDWNCSIYTFFMVVYSIYIAKINSNPNPIIGTPILNRTNFKDKHTAGMFISTVPFSIPIDFKDTIINLIKSASTKQLSIFRHQKYPYQDLLAHVKKTYNISENLYDVALSYQNAKDDKNSSKIPYETNWVFSGHIVDPLDIHFYDMDDSGSFDIFYDYQISKFDEKDIENIHARIIYIIKQMIQNPNQIVDKILTLTPEECKQMESVFNHSKIAHPYSINVYDLIEQTANQYPEHIAVVDENSKITYQELTEKVDLIAKNLISSGVKKGDCVALLFQKKNIPLICSMLGALKSGAFFLAIYPDYPEDRIQYMLENSKAKLLIAEEYFSSQTFPLQTLYYKKLMPIKADITFPNAIDHDNAYIIYTSGSTGKPKGTVQSHNNLINFVYSFNHYFDHTISSKDRFLSVTNICFDVSISEIFTPLFFGASLYLYPDLNNSNVENLTKYIMDHEITFSYFPPSMLQSIYENLRNYKKVPLNKLLVGVEPIKASILLNYLSLNPNMKIINGYGPSETTICCTMYPFDKKLNPSYITPIGKPIGNSKIHVYNELKQPVPIGEVGEIYVEGECVGNGYLYNPTLTSEKFDLTHHIYRTGDLGRWLSNGNLMFVGRNDNQIKYRGYRIDLGEIEHSIKNIPQIKNTVVLLDKDLENTRLVAFAITNDPTFKEENLRDVLSKTLPHYMIPNQFMFLDKFPLTPNGKIDRKELLSLFANQKFDTYVAPTTDLERTLCQLWSEVLKKEQVGITHNFFDLGGDSLDAIKIATIASQKNIKLSAQSFYNYPTIELLAKHLNTKVTKETDYLAKIKIKKSKTLPLEGDILLTGVTGFLGAHLLKELLFTTPYKIYCLVRGKSFSDSYHRFIERMHYYFEDSLDKLIEQRVIILNGDFLKEDLGLEPKIYQNLTSTIKTVINSAAIVKHLGNYEMFRKTNIESVENLIRFCETSNHIHLVHISTLSVSGTLNHEHPTYFTEEDLYLGQSISHNIYIKTKFEAEQLLAKKIEDGLNTTIFRLGNISWRTNDGKFQINEEDNLFYNVIKFILLTKCLPNSSKSTEINISPVDLCAKLILMILEKNNIYNLYHIYNENTFSLEELVLLLNELGFNIQFVDQKVYQNTIMNLNDSSSLLAKVTEFLKQEESQKNTISISSPYTNKVLNQIHFTWPKLTKDYLQKKIGGSNK</sequence>
<dbReference type="InterPro" id="IPR001242">
    <property type="entry name" value="Condensation_dom"/>
</dbReference>
<evidence type="ECO:0000256" key="3">
    <source>
        <dbReference type="ARBA" id="ARBA00022553"/>
    </source>
</evidence>
<dbReference type="PROSITE" id="PS00455">
    <property type="entry name" value="AMP_BINDING"/>
    <property type="match status" value="1"/>
</dbReference>
<dbReference type="InterPro" id="IPR036291">
    <property type="entry name" value="NAD(P)-bd_dom_sf"/>
</dbReference>
<feature type="domain" description="Carrier" evidence="5">
    <location>
        <begin position="953"/>
        <end position="1027"/>
    </location>
</feature>
<dbReference type="Pfam" id="PF00501">
    <property type="entry name" value="AMP-binding"/>
    <property type="match status" value="1"/>
</dbReference>
<evidence type="ECO:0000256" key="4">
    <source>
        <dbReference type="ARBA" id="ARBA00022598"/>
    </source>
</evidence>
<dbReference type="GO" id="GO:0008610">
    <property type="term" value="P:lipid biosynthetic process"/>
    <property type="evidence" value="ECO:0007669"/>
    <property type="project" value="UniProtKB-ARBA"/>
</dbReference>
<dbReference type="CDD" id="cd05930">
    <property type="entry name" value="A_NRPS"/>
    <property type="match status" value="1"/>
</dbReference>
<comment type="cofactor">
    <cofactor evidence="1">
        <name>pantetheine 4'-phosphate</name>
        <dbReference type="ChEBI" id="CHEBI:47942"/>
    </cofactor>
</comment>
<dbReference type="GO" id="GO:0031177">
    <property type="term" value="F:phosphopantetheine binding"/>
    <property type="evidence" value="ECO:0007669"/>
    <property type="project" value="InterPro"/>
</dbReference>
<reference evidence="6" key="2">
    <citation type="journal article" date="2021" name="PeerJ">
        <title>Extensive microbial diversity within the chicken gut microbiome revealed by metagenomics and culture.</title>
        <authorList>
            <person name="Gilroy R."/>
            <person name="Ravi A."/>
            <person name="Getino M."/>
            <person name="Pursley I."/>
            <person name="Horton D.L."/>
            <person name="Alikhan N.F."/>
            <person name="Baker D."/>
            <person name="Gharbi K."/>
            <person name="Hall N."/>
            <person name="Watson M."/>
            <person name="Adriaenssens E.M."/>
            <person name="Foster-Nyarko E."/>
            <person name="Jarju S."/>
            <person name="Secka A."/>
            <person name="Antonio M."/>
            <person name="Oren A."/>
            <person name="Chaudhuri R.R."/>
            <person name="La Ragione R."/>
            <person name="Hildebrand F."/>
            <person name="Pallen M.J."/>
        </authorList>
    </citation>
    <scope>NUCLEOTIDE SEQUENCE</scope>
    <source>
        <strain evidence="6">CHK195-15760</strain>
    </source>
</reference>
<gene>
    <name evidence="6" type="ORF">IAB70_04910</name>
</gene>
<dbReference type="Gene3D" id="3.40.50.12780">
    <property type="entry name" value="N-terminal domain of ligase-like"/>
    <property type="match status" value="1"/>
</dbReference>
<evidence type="ECO:0000259" key="5">
    <source>
        <dbReference type="PROSITE" id="PS50075"/>
    </source>
</evidence>
<dbReference type="PROSITE" id="PS50075">
    <property type="entry name" value="CARRIER"/>
    <property type="match status" value="1"/>
</dbReference>
<dbReference type="Pfam" id="PF07993">
    <property type="entry name" value="NAD_binding_4"/>
    <property type="match status" value="1"/>
</dbReference>
<proteinExistence type="predicted"/>
<comment type="caution">
    <text evidence="6">The sequence shown here is derived from an EMBL/GenBank/DDBJ whole genome shotgun (WGS) entry which is preliminary data.</text>
</comment>
<dbReference type="InterPro" id="IPR013120">
    <property type="entry name" value="FAR_NAD-bd"/>
</dbReference>
<dbReference type="SMART" id="SM00823">
    <property type="entry name" value="PKS_PP"/>
    <property type="match status" value="1"/>
</dbReference>
<name>A0A9D1M1R7_9FIRM</name>